<evidence type="ECO:0000313" key="1">
    <source>
        <dbReference type="EMBL" id="KNZ60070.1"/>
    </source>
</evidence>
<evidence type="ECO:0000313" key="2">
    <source>
        <dbReference type="Proteomes" id="UP000037035"/>
    </source>
</evidence>
<sequence>MQKVLGSFCFYFNHSPKVIQPSFDAQSLCILHSDCAKTSTHANSAFSQLIELSPVYAEEIVKSLSKKLADPSKSNVSYINKPEEIPKSKSSMLLSREHIRKYPMCFYSFDIQTKVLDKERMHNLKSSKLQEIYEEQGSEAGLVMLLKQTFFLFRIHNLIMRG</sequence>
<reference evidence="1 2" key="1">
    <citation type="submission" date="2015-08" db="EMBL/GenBank/DDBJ databases">
        <title>Next Generation Sequencing and Analysis of the Genome of Puccinia sorghi L Schw, the Causal Agent of Maize Common Rust.</title>
        <authorList>
            <person name="Rochi L."/>
            <person name="Burguener G."/>
            <person name="Darino M."/>
            <person name="Turjanski A."/>
            <person name="Kreff E."/>
            <person name="Dieguez M.J."/>
            <person name="Sacco F."/>
        </authorList>
    </citation>
    <scope>NUCLEOTIDE SEQUENCE [LARGE SCALE GENOMIC DNA]</scope>
    <source>
        <strain evidence="1 2">RO10H11247</strain>
    </source>
</reference>
<protein>
    <submittedName>
        <fullName evidence="1">Uncharacterized protein</fullName>
    </submittedName>
</protein>
<name>A0A0L6VIX3_9BASI</name>
<dbReference type="EMBL" id="LAVV01006410">
    <property type="protein sequence ID" value="KNZ60070.1"/>
    <property type="molecule type" value="Genomic_DNA"/>
</dbReference>
<keyword evidence="2" id="KW-1185">Reference proteome</keyword>
<dbReference type="VEuPathDB" id="FungiDB:VP01_1615g2"/>
<gene>
    <name evidence="1" type="ORF">VP01_1615g2</name>
</gene>
<dbReference type="Proteomes" id="UP000037035">
    <property type="component" value="Unassembled WGS sequence"/>
</dbReference>
<dbReference type="AlphaFoldDB" id="A0A0L6VIX3"/>
<accession>A0A0L6VIX3</accession>
<proteinExistence type="predicted"/>
<comment type="caution">
    <text evidence="1">The sequence shown here is derived from an EMBL/GenBank/DDBJ whole genome shotgun (WGS) entry which is preliminary data.</text>
</comment>
<organism evidence="1 2">
    <name type="scientific">Puccinia sorghi</name>
    <dbReference type="NCBI Taxonomy" id="27349"/>
    <lineage>
        <taxon>Eukaryota</taxon>
        <taxon>Fungi</taxon>
        <taxon>Dikarya</taxon>
        <taxon>Basidiomycota</taxon>
        <taxon>Pucciniomycotina</taxon>
        <taxon>Pucciniomycetes</taxon>
        <taxon>Pucciniales</taxon>
        <taxon>Pucciniaceae</taxon>
        <taxon>Puccinia</taxon>
    </lineage>
</organism>